<feature type="transmembrane region" description="Helical" evidence="3">
    <location>
        <begin position="346"/>
        <end position="368"/>
    </location>
</feature>
<comment type="caution">
    <text evidence="6">The sequence shown here is derived from an EMBL/GenBank/DDBJ whole genome shotgun (WGS) entry which is preliminary data.</text>
</comment>
<dbReference type="RefSeq" id="WP_188818560.1">
    <property type="nucleotide sequence ID" value="NZ_BMLK01000004.1"/>
</dbReference>
<evidence type="ECO:0000313" key="7">
    <source>
        <dbReference type="Proteomes" id="UP000605099"/>
    </source>
</evidence>
<keyword evidence="3" id="KW-0472">Membrane</keyword>
<evidence type="ECO:0000259" key="5">
    <source>
        <dbReference type="PROSITE" id="PS50887"/>
    </source>
</evidence>
<sequence length="615" mass="67948">MVAFAFCAAAIVAIFSFYSAEREAQRALLVEWRTQIEQRGRYESQRFLRAEALTDRFTRRFLDSYTDPNVFPSPDFEAYYQHMLDGTVRLRSKYYSGYRDRNGLTHSGVSGFVARNRPELTPELKRRLVITYQTVAEFGPAASGEFMNVHASLPENALIINWPGQPWGLDADSDLDMTALSVIGATLPSQNPQRKPIWTGLYFDATASKWAITFQRPVDWKGRHLINPSVDVGLTELIGDVVDDRPDGIYDLILSHDGKLIAHPAGLDDRNKKAGQISVEQFGNPAVTSIYRQLANAEQRADGVGRVTYAPELDAYVASVGLEGPKWWLVTVYPKSVVQARALRSAGLALVLIAALFGAFILTVVLVLRASVSKPIRQMTEASHRLADGDYTAVANGSVPIPTKRNDEIGMLARSFQFMAGQVDSIMNRLEHLVTERTIELELANQQLAERSLRDGLTGAFNRRAFDQDLEKALDAVEKNGVTVSLALFDVDFFKAYNDHYGHVAGDKALERIVACIGDSLPGAKVYRYGGEEIAAIIPCRAGREAAEKVRQAVRDVEGLAIAHAESAFGRLTASAGAMLLDDASRSRSEVLERVDQALYAAKEAGRNRSVWSEK</sequence>
<dbReference type="CDD" id="cd06225">
    <property type="entry name" value="HAMP"/>
    <property type="match status" value="1"/>
</dbReference>
<dbReference type="EMBL" id="BMLK01000004">
    <property type="protein sequence ID" value="GGN44492.1"/>
    <property type="molecule type" value="Genomic_DNA"/>
</dbReference>
<dbReference type="Gene3D" id="3.30.70.270">
    <property type="match status" value="1"/>
</dbReference>
<dbReference type="InterPro" id="IPR000160">
    <property type="entry name" value="GGDEF_dom"/>
</dbReference>
<feature type="domain" description="HAMP" evidence="4">
    <location>
        <begin position="370"/>
        <end position="428"/>
    </location>
</feature>
<dbReference type="PROSITE" id="PS50885">
    <property type="entry name" value="HAMP"/>
    <property type="match status" value="1"/>
</dbReference>
<dbReference type="SUPFAM" id="SSF55073">
    <property type="entry name" value="Nucleotide cyclase"/>
    <property type="match status" value="1"/>
</dbReference>
<evidence type="ECO:0000256" key="2">
    <source>
        <dbReference type="ARBA" id="ARBA00034247"/>
    </source>
</evidence>
<feature type="domain" description="GGDEF" evidence="5">
    <location>
        <begin position="482"/>
        <end position="615"/>
    </location>
</feature>
<dbReference type="PANTHER" id="PTHR45138:SF9">
    <property type="entry name" value="DIGUANYLATE CYCLASE DGCM-RELATED"/>
    <property type="match status" value="1"/>
</dbReference>
<accession>A0ABQ2JDV7</accession>
<dbReference type="SMART" id="SM00304">
    <property type="entry name" value="HAMP"/>
    <property type="match status" value="1"/>
</dbReference>
<keyword evidence="3" id="KW-0812">Transmembrane</keyword>
<dbReference type="InterPro" id="IPR043128">
    <property type="entry name" value="Rev_trsase/Diguanyl_cyclase"/>
</dbReference>
<organism evidence="6 7">
    <name type="scientific">Novosphingobium indicum</name>
    <dbReference type="NCBI Taxonomy" id="462949"/>
    <lineage>
        <taxon>Bacteria</taxon>
        <taxon>Pseudomonadati</taxon>
        <taxon>Pseudomonadota</taxon>
        <taxon>Alphaproteobacteria</taxon>
        <taxon>Sphingomonadales</taxon>
        <taxon>Sphingomonadaceae</taxon>
        <taxon>Novosphingobium</taxon>
    </lineage>
</organism>
<dbReference type="CDD" id="cd01949">
    <property type="entry name" value="GGDEF"/>
    <property type="match status" value="1"/>
</dbReference>
<dbReference type="EC" id="2.7.7.65" evidence="1"/>
<dbReference type="SMART" id="SM00267">
    <property type="entry name" value="GGDEF"/>
    <property type="match status" value="1"/>
</dbReference>
<dbReference type="InterPro" id="IPR050469">
    <property type="entry name" value="Diguanylate_Cyclase"/>
</dbReference>
<dbReference type="NCBIfam" id="TIGR00254">
    <property type="entry name" value="GGDEF"/>
    <property type="match status" value="1"/>
</dbReference>
<proteinExistence type="predicted"/>
<dbReference type="Proteomes" id="UP000605099">
    <property type="component" value="Unassembled WGS sequence"/>
</dbReference>
<keyword evidence="3" id="KW-1133">Transmembrane helix</keyword>
<dbReference type="SUPFAM" id="SSF158472">
    <property type="entry name" value="HAMP domain-like"/>
    <property type="match status" value="1"/>
</dbReference>
<protein>
    <recommendedName>
        <fullName evidence="1">diguanylate cyclase</fullName>
        <ecNumber evidence="1">2.7.7.65</ecNumber>
    </recommendedName>
</protein>
<evidence type="ECO:0000313" key="6">
    <source>
        <dbReference type="EMBL" id="GGN44492.1"/>
    </source>
</evidence>
<evidence type="ECO:0000259" key="4">
    <source>
        <dbReference type="PROSITE" id="PS50885"/>
    </source>
</evidence>
<dbReference type="Pfam" id="PF00990">
    <property type="entry name" value="GGDEF"/>
    <property type="match status" value="1"/>
</dbReference>
<keyword evidence="7" id="KW-1185">Reference proteome</keyword>
<dbReference type="InterPro" id="IPR029787">
    <property type="entry name" value="Nucleotide_cyclase"/>
</dbReference>
<dbReference type="PANTHER" id="PTHR45138">
    <property type="entry name" value="REGULATORY COMPONENTS OF SENSORY TRANSDUCTION SYSTEM"/>
    <property type="match status" value="1"/>
</dbReference>
<dbReference type="InterPro" id="IPR003660">
    <property type="entry name" value="HAMP_dom"/>
</dbReference>
<name>A0ABQ2JDV7_9SPHN</name>
<evidence type="ECO:0000256" key="1">
    <source>
        <dbReference type="ARBA" id="ARBA00012528"/>
    </source>
</evidence>
<evidence type="ECO:0000256" key="3">
    <source>
        <dbReference type="SAM" id="Phobius"/>
    </source>
</evidence>
<dbReference type="Gene3D" id="3.30.450.20">
    <property type="entry name" value="PAS domain"/>
    <property type="match status" value="2"/>
</dbReference>
<dbReference type="Gene3D" id="6.10.340.10">
    <property type="match status" value="1"/>
</dbReference>
<dbReference type="PROSITE" id="PS50887">
    <property type="entry name" value="GGDEF"/>
    <property type="match status" value="1"/>
</dbReference>
<gene>
    <name evidence="6" type="ORF">GCM10011349_09590</name>
</gene>
<comment type="catalytic activity">
    <reaction evidence="2">
        <text>2 GTP = 3',3'-c-di-GMP + 2 diphosphate</text>
        <dbReference type="Rhea" id="RHEA:24898"/>
        <dbReference type="ChEBI" id="CHEBI:33019"/>
        <dbReference type="ChEBI" id="CHEBI:37565"/>
        <dbReference type="ChEBI" id="CHEBI:58805"/>
        <dbReference type="EC" id="2.7.7.65"/>
    </reaction>
</comment>
<dbReference type="Pfam" id="PF00672">
    <property type="entry name" value="HAMP"/>
    <property type="match status" value="1"/>
</dbReference>
<reference evidence="7" key="1">
    <citation type="journal article" date="2019" name="Int. J. Syst. Evol. Microbiol.">
        <title>The Global Catalogue of Microorganisms (GCM) 10K type strain sequencing project: providing services to taxonomists for standard genome sequencing and annotation.</title>
        <authorList>
            <consortium name="The Broad Institute Genomics Platform"/>
            <consortium name="The Broad Institute Genome Sequencing Center for Infectious Disease"/>
            <person name="Wu L."/>
            <person name="Ma J."/>
        </authorList>
    </citation>
    <scope>NUCLEOTIDE SEQUENCE [LARGE SCALE GENOMIC DNA]</scope>
    <source>
        <strain evidence="7">CGMCC 1.6784</strain>
    </source>
</reference>